<keyword evidence="2" id="KW-1185">Reference proteome</keyword>
<accession>A0ABR8X8C3</accession>
<proteinExistence type="predicted"/>
<protein>
    <submittedName>
        <fullName evidence="1">Uncharacterized protein</fullName>
    </submittedName>
</protein>
<comment type="caution">
    <text evidence="1">The sequence shown here is derived from an EMBL/GenBank/DDBJ whole genome shotgun (WGS) entry which is preliminary data.</text>
</comment>
<dbReference type="Proteomes" id="UP000640930">
    <property type="component" value="Unassembled WGS sequence"/>
</dbReference>
<name>A0ABR8X8C3_9BACL</name>
<dbReference type="EMBL" id="JACSQA010000002">
    <property type="protein sequence ID" value="MBD8025561.1"/>
    <property type="molecule type" value="Genomic_DNA"/>
</dbReference>
<gene>
    <name evidence="1" type="ORF">H9636_02705</name>
</gene>
<organism evidence="1 2">
    <name type="scientific">Ureibacillus galli</name>
    <dbReference type="NCBI Taxonomy" id="2762222"/>
    <lineage>
        <taxon>Bacteria</taxon>
        <taxon>Bacillati</taxon>
        <taxon>Bacillota</taxon>
        <taxon>Bacilli</taxon>
        <taxon>Bacillales</taxon>
        <taxon>Caryophanaceae</taxon>
        <taxon>Ureibacillus</taxon>
    </lineage>
</organism>
<evidence type="ECO:0000313" key="1">
    <source>
        <dbReference type="EMBL" id="MBD8025561.1"/>
    </source>
</evidence>
<evidence type="ECO:0000313" key="2">
    <source>
        <dbReference type="Proteomes" id="UP000640930"/>
    </source>
</evidence>
<dbReference type="RefSeq" id="WP_191706112.1">
    <property type="nucleotide sequence ID" value="NZ_JACSQA010000002.1"/>
</dbReference>
<sequence length="113" mass="13000">MTSKNIKLTEEESMVLVILERLEVGEKIKGKSLQTLTQIKKRELYAVINSLRKKGYAIGADKDSETGGYFMIRKESELLNWFNSTIKGANREIEAANKVLQRWYKENSNEKVS</sequence>
<reference evidence="1 2" key="1">
    <citation type="submission" date="2020-08" db="EMBL/GenBank/DDBJ databases">
        <title>A Genomic Blueprint of the Chicken Gut Microbiome.</title>
        <authorList>
            <person name="Gilroy R."/>
            <person name="Ravi A."/>
            <person name="Getino M."/>
            <person name="Pursley I."/>
            <person name="Horton D.L."/>
            <person name="Alikhan N.-F."/>
            <person name="Baker D."/>
            <person name="Gharbi K."/>
            <person name="Hall N."/>
            <person name="Watson M."/>
            <person name="Adriaenssens E.M."/>
            <person name="Foster-Nyarko E."/>
            <person name="Jarju S."/>
            <person name="Secka A."/>
            <person name="Antonio M."/>
            <person name="Oren A."/>
            <person name="Chaudhuri R."/>
            <person name="La Ragione R.M."/>
            <person name="Hildebrand F."/>
            <person name="Pallen M.J."/>
        </authorList>
    </citation>
    <scope>NUCLEOTIDE SEQUENCE [LARGE SCALE GENOMIC DNA]</scope>
    <source>
        <strain evidence="1 2">Re31</strain>
    </source>
</reference>